<dbReference type="InterPro" id="IPR038081">
    <property type="entry name" value="CalX-like_sf"/>
</dbReference>
<name>A0A0F9ETP8_9ZZZZ</name>
<evidence type="ECO:0000313" key="1">
    <source>
        <dbReference type="EMBL" id="KKL48325.1"/>
    </source>
</evidence>
<dbReference type="Gene3D" id="2.60.120.260">
    <property type="entry name" value="Galactose-binding domain-like"/>
    <property type="match status" value="1"/>
</dbReference>
<organism evidence="1">
    <name type="scientific">marine sediment metagenome</name>
    <dbReference type="NCBI Taxonomy" id="412755"/>
    <lineage>
        <taxon>unclassified sequences</taxon>
        <taxon>metagenomes</taxon>
        <taxon>ecological metagenomes</taxon>
    </lineage>
</organism>
<feature type="non-terminal residue" evidence="1">
    <location>
        <position position="309"/>
    </location>
</feature>
<accession>A0A0F9ETP8</accession>
<dbReference type="AlphaFoldDB" id="A0A0F9ETP8"/>
<proteinExistence type="predicted"/>
<reference evidence="1" key="1">
    <citation type="journal article" date="2015" name="Nature">
        <title>Complex archaea that bridge the gap between prokaryotes and eukaryotes.</title>
        <authorList>
            <person name="Spang A."/>
            <person name="Saw J.H."/>
            <person name="Jorgensen S.L."/>
            <person name="Zaremba-Niedzwiedzka K."/>
            <person name="Martijn J."/>
            <person name="Lind A.E."/>
            <person name="van Eijk R."/>
            <person name="Schleper C."/>
            <person name="Guy L."/>
            <person name="Ettema T.J."/>
        </authorList>
    </citation>
    <scope>NUCLEOTIDE SEQUENCE</scope>
</reference>
<sequence>MPNRITTISRDEVMNLLGVFDDVDIPTNGDVLSFSLPVNDNPGVVSASIVDDVLTLDFLDDQHGVANVTVRATDQSGLWVEDTLLVTVNASATDDRAVGEATPAGSVIAGDRTATETSDDVYEAIEEEVYAKKKSRLQHVWDFNVTGGATVTFYVEAFHSAGVDDFRFEYSLDGSNWTNMLTVTKTGDDGSYQTYPLPASTSGPLWVRVVDTDGSREAGLETIYVDDMFIRSEGAAGMPIVTIAATDAFAAEEGADPGTFTVTRSGDSSGDLTVDYTIGGTATVGTDYQALSGSVVIPDGAASTTIEIT</sequence>
<dbReference type="EMBL" id="LAZR01033355">
    <property type="protein sequence ID" value="KKL48325.1"/>
    <property type="molecule type" value="Genomic_DNA"/>
</dbReference>
<dbReference type="SUPFAM" id="SSF141072">
    <property type="entry name" value="CalX-like"/>
    <property type="match status" value="1"/>
</dbReference>
<dbReference type="Gene3D" id="2.60.40.2030">
    <property type="match status" value="1"/>
</dbReference>
<gene>
    <name evidence="1" type="ORF">LCGC14_2326660</name>
</gene>
<protein>
    <submittedName>
        <fullName evidence="1">Uncharacterized protein</fullName>
    </submittedName>
</protein>
<comment type="caution">
    <text evidence="1">The sequence shown here is derived from an EMBL/GenBank/DDBJ whole genome shotgun (WGS) entry which is preliminary data.</text>
</comment>